<protein>
    <recommendedName>
        <fullName evidence="2">Beta-lactamase-related domain-containing protein</fullName>
    </recommendedName>
</protein>
<evidence type="ECO:0000313" key="4">
    <source>
        <dbReference type="Proteomes" id="UP000194873"/>
    </source>
</evidence>
<dbReference type="Pfam" id="PF00144">
    <property type="entry name" value="Beta-lactamase"/>
    <property type="match status" value="1"/>
</dbReference>
<dbReference type="InterPro" id="IPR012338">
    <property type="entry name" value="Beta-lactam/transpept-like"/>
</dbReference>
<dbReference type="OrthoDB" id="9793489at2"/>
<dbReference type="Proteomes" id="UP000194873">
    <property type="component" value="Unassembled WGS sequence"/>
</dbReference>
<reference evidence="3 4" key="1">
    <citation type="submission" date="2017-01" db="EMBL/GenBank/DDBJ databases">
        <title>A new Hymenobacter.</title>
        <authorList>
            <person name="Liang Y."/>
            <person name="Feng F."/>
        </authorList>
    </citation>
    <scope>NUCLEOTIDE SEQUENCE [LARGE SCALE GENOMIC DNA]</scope>
    <source>
        <strain evidence="3">MIMBbqt21</strain>
    </source>
</reference>
<keyword evidence="4" id="KW-1185">Reference proteome</keyword>
<dbReference type="Gene3D" id="3.40.710.10">
    <property type="entry name" value="DD-peptidase/beta-lactamase superfamily"/>
    <property type="match status" value="1"/>
</dbReference>
<gene>
    <name evidence="3" type="ORF">BXP70_24695</name>
</gene>
<evidence type="ECO:0000313" key="3">
    <source>
        <dbReference type="EMBL" id="OUJ70296.1"/>
    </source>
</evidence>
<accession>A0A243W6X9</accession>
<name>A0A243W6X9_9BACT</name>
<keyword evidence="1" id="KW-0732">Signal</keyword>
<dbReference type="AlphaFoldDB" id="A0A243W6X9"/>
<feature type="chain" id="PRO_5013281002" description="Beta-lactamase-related domain-containing protein" evidence="1">
    <location>
        <begin position="22"/>
        <end position="398"/>
    </location>
</feature>
<dbReference type="EMBL" id="MTSE01000024">
    <property type="protein sequence ID" value="OUJ70296.1"/>
    <property type="molecule type" value="Genomic_DNA"/>
</dbReference>
<feature type="domain" description="Beta-lactamase-related" evidence="2">
    <location>
        <begin position="37"/>
        <end position="351"/>
    </location>
</feature>
<dbReference type="PANTHER" id="PTHR46825:SF9">
    <property type="entry name" value="BETA-LACTAMASE-RELATED DOMAIN-CONTAINING PROTEIN"/>
    <property type="match status" value="1"/>
</dbReference>
<sequence length="398" mass="44190">MKAVRWLFFLTLMGVASCTYTHPTATPALAARTRKTLERVITEQMQQQHITGLSVGIISHGQVVLRQGYGLANAEQAVPASPASVYKIGSVSKQMVATAILLLVQQGQLQLTDSLPQFFPGAPASWNKITVRHLLNHTSGLPRDSPALDNMKEQPDSVLIQAAYTSSLRFVPGTQWRYCNLGYFLLADIIRQRTHESFADFMQAHLFTPYGLRQTRTTSHTALVPQRAAGYVYTEGKGLANAQDYLALRPSGAFLSSVDDLLQWELLIQHQQLLSGANWERLWTDTVRTSTTRQEPLEYYGYGWDVTTYHGQRLVHHDGTIPGFTSSYLRFVDANTAIIVLSNADNAYPKTIALGIADLLLAENTKQRTRKKNRGAQKTTARVGANASPQLTNRLVGY</sequence>
<proteinExistence type="predicted"/>
<dbReference type="PROSITE" id="PS51257">
    <property type="entry name" value="PROKAR_LIPOPROTEIN"/>
    <property type="match status" value="1"/>
</dbReference>
<dbReference type="InterPro" id="IPR050491">
    <property type="entry name" value="AmpC-like"/>
</dbReference>
<organism evidence="3 4">
    <name type="scientific">Hymenobacter crusticola</name>
    <dbReference type="NCBI Taxonomy" id="1770526"/>
    <lineage>
        <taxon>Bacteria</taxon>
        <taxon>Pseudomonadati</taxon>
        <taxon>Bacteroidota</taxon>
        <taxon>Cytophagia</taxon>
        <taxon>Cytophagales</taxon>
        <taxon>Hymenobacteraceae</taxon>
        <taxon>Hymenobacter</taxon>
    </lineage>
</organism>
<dbReference type="InterPro" id="IPR001466">
    <property type="entry name" value="Beta-lactam-related"/>
</dbReference>
<evidence type="ECO:0000259" key="2">
    <source>
        <dbReference type="Pfam" id="PF00144"/>
    </source>
</evidence>
<dbReference type="SUPFAM" id="SSF56601">
    <property type="entry name" value="beta-lactamase/transpeptidase-like"/>
    <property type="match status" value="1"/>
</dbReference>
<evidence type="ECO:0000256" key="1">
    <source>
        <dbReference type="SAM" id="SignalP"/>
    </source>
</evidence>
<dbReference type="RefSeq" id="WP_086596793.1">
    <property type="nucleotide sequence ID" value="NZ_MTSE01000024.1"/>
</dbReference>
<feature type="signal peptide" evidence="1">
    <location>
        <begin position="1"/>
        <end position="21"/>
    </location>
</feature>
<dbReference type="PANTHER" id="PTHR46825">
    <property type="entry name" value="D-ALANYL-D-ALANINE-CARBOXYPEPTIDASE/ENDOPEPTIDASE AMPH"/>
    <property type="match status" value="1"/>
</dbReference>
<comment type="caution">
    <text evidence="3">The sequence shown here is derived from an EMBL/GenBank/DDBJ whole genome shotgun (WGS) entry which is preliminary data.</text>
</comment>